<evidence type="ECO:0000256" key="11">
    <source>
        <dbReference type="ARBA" id="ARBA00038887"/>
    </source>
</evidence>
<dbReference type="InterPro" id="IPR051804">
    <property type="entry name" value="Carb_Metab_Reg_Kinase/Isom"/>
</dbReference>
<evidence type="ECO:0000256" key="2">
    <source>
        <dbReference type="ARBA" id="ARBA00006479"/>
    </source>
</evidence>
<dbReference type="CDD" id="cd24067">
    <property type="entry name" value="ASKHA_NBD_ROK_BsFRK-like"/>
    <property type="match status" value="1"/>
</dbReference>
<name>A0A347WKW6_9LACT</name>
<dbReference type="PANTHER" id="PTHR42742:SF3">
    <property type="entry name" value="FRUCTOKINASE"/>
    <property type="match status" value="1"/>
</dbReference>
<dbReference type="KEGG" id="abae:CL176_06765"/>
<evidence type="ECO:0000256" key="9">
    <source>
        <dbReference type="ARBA" id="ARBA00022842"/>
    </source>
</evidence>
<keyword evidence="3" id="KW-0808">Transferase</keyword>
<dbReference type="GO" id="GO:0046872">
    <property type="term" value="F:metal ion binding"/>
    <property type="evidence" value="ECO:0007669"/>
    <property type="project" value="UniProtKB-KW"/>
</dbReference>
<keyword evidence="8" id="KW-0067">ATP-binding</keyword>
<dbReference type="PANTHER" id="PTHR42742">
    <property type="entry name" value="TRANSCRIPTIONAL REPRESSOR MPRA"/>
    <property type="match status" value="1"/>
</dbReference>
<reference evidence="14 15" key="1">
    <citation type="submission" date="2017-09" db="EMBL/GenBank/DDBJ databases">
        <title>Complete genome sequence of Oxytococcus suis strain ZY16052.</title>
        <authorList>
            <person name="Li F."/>
        </authorList>
    </citation>
    <scope>NUCLEOTIDE SEQUENCE [LARGE SCALE GENOMIC DNA]</scope>
    <source>
        <strain evidence="14 15">ZY16052</strain>
    </source>
</reference>
<dbReference type="InterPro" id="IPR043129">
    <property type="entry name" value="ATPase_NBD"/>
</dbReference>
<evidence type="ECO:0000313" key="14">
    <source>
        <dbReference type="EMBL" id="AXY25723.1"/>
    </source>
</evidence>
<dbReference type="RefSeq" id="WP_118990624.1">
    <property type="nucleotide sequence ID" value="NZ_CP023434.1"/>
</dbReference>
<evidence type="ECO:0000256" key="8">
    <source>
        <dbReference type="ARBA" id="ARBA00022840"/>
    </source>
</evidence>
<protein>
    <recommendedName>
        <fullName evidence="13">Fructokinase</fullName>
        <ecNumber evidence="11">2.7.1.4</ecNumber>
    </recommendedName>
</protein>
<evidence type="ECO:0000256" key="7">
    <source>
        <dbReference type="ARBA" id="ARBA00022833"/>
    </source>
</evidence>
<keyword evidence="10" id="KW-0119">Carbohydrate metabolism</keyword>
<proteinExistence type="inferred from homology"/>
<keyword evidence="5" id="KW-0547">Nucleotide-binding</keyword>
<evidence type="ECO:0000256" key="4">
    <source>
        <dbReference type="ARBA" id="ARBA00022723"/>
    </source>
</evidence>
<evidence type="ECO:0000256" key="3">
    <source>
        <dbReference type="ARBA" id="ARBA00022679"/>
    </source>
</evidence>
<gene>
    <name evidence="14" type="ORF">CL176_06765</name>
</gene>
<dbReference type="OrthoDB" id="9783435at2"/>
<comment type="catalytic activity">
    <reaction evidence="12">
        <text>D-fructose + ATP = D-fructose 6-phosphate + ADP + H(+)</text>
        <dbReference type="Rhea" id="RHEA:16125"/>
        <dbReference type="ChEBI" id="CHEBI:15378"/>
        <dbReference type="ChEBI" id="CHEBI:30616"/>
        <dbReference type="ChEBI" id="CHEBI:37721"/>
        <dbReference type="ChEBI" id="CHEBI:61527"/>
        <dbReference type="ChEBI" id="CHEBI:456216"/>
        <dbReference type="EC" id="2.7.1.4"/>
    </reaction>
</comment>
<dbReference type="Gene3D" id="3.30.420.40">
    <property type="match status" value="2"/>
</dbReference>
<evidence type="ECO:0000313" key="15">
    <source>
        <dbReference type="Proteomes" id="UP000263232"/>
    </source>
</evidence>
<dbReference type="InterPro" id="IPR000600">
    <property type="entry name" value="ROK"/>
</dbReference>
<dbReference type="EMBL" id="CP023434">
    <property type="protein sequence ID" value="AXY25723.1"/>
    <property type="molecule type" value="Genomic_DNA"/>
</dbReference>
<sequence length="288" mass="31691">MYASIEAGGTKFVCAVGNSDLEIIERVSFPTTTPEETMNHVFAFFDQYKDEIKAFGIGSFGPIDIQEDSATYGYITKTPKTHWVDFDFIGAMKKYLDVPMMWTTDVNSSVYGEAKLGAGVDLDHVLYYTVGTGFGGGSIYKGRFTQGHSHPEMGHALVRRHLDDDYAGYCPFHGDCIEGMASGVAIEDRLGVRAETLGSDHPYWEIEAYYIAQSVYNATLYLSPNIVILGGGVMKVPGLLDKVKVAFAEILNEYLQVPDLDEYIVLPKLEDDAATLGNLLMAKELATV</sequence>
<evidence type="ECO:0000256" key="12">
    <source>
        <dbReference type="ARBA" id="ARBA00048451"/>
    </source>
</evidence>
<dbReference type="Proteomes" id="UP000263232">
    <property type="component" value="Chromosome"/>
</dbReference>
<evidence type="ECO:0000256" key="5">
    <source>
        <dbReference type="ARBA" id="ARBA00022741"/>
    </source>
</evidence>
<keyword evidence="7" id="KW-0862">Zinc</keyword>
<dbReference type="AlphaFoldDB" id="A0A347WKW6"/>
<dbReference type="GO" id="GO:0008865">
    <property type="term" value="F:fructokinase activity"/>
    <property type="evidence" value="ECO:0007669"/>
    <property type="project" value="UniProtKB-EC"/>
</dbReference>
<dbReference type="EC" id="2.7.1.4" evidence="11"/>
<keyword evidence="6 14" id="KW-0418">Kinase</keyword>
<evidence type="ECO:0000256" key="13">
    <source>
        <dbReference type="ARBA" id="ARBA00074653"/>
    </source>
</evidence>
<comment type="cofactor">
    <cofactor evidence="1">
        <name>Mg(2+)</name>
        <dbReference type="ChEBI" id="CHEBI:18420"/>
    </cofactor>
</comment>
<comment type="similarity">
    <text evidence="2">Belongs to the ROK (NagC/XylR) family.</text>
</comment>
<evidence type="ECO:0000256" key="10">
    <source>
        <dbReference type="ARBA" id="ARBA00023277"/>
    </source>
</evidence>
<keyword evidence="4" id="KW-0479">Metal-binding</keyword>
<dbReference type="Pfam" id="PF00480">
    <property type="entry name" value="ROK"/>
    <property type="match status" value="1"/>
</dbReference>
<evidence type="ECO:0000256" key="1">
    <source>
        <dbReference type="ARBA" id="ARBA00001946"/>
    </source>
</evidence>
<dbReference type="FunFam" id="3.30.420.40:FF:000153">
    <property type="entry name" value="Putative fructokinase"/>
    <property type="match status" value="1"/>
</dbReference>
<keyword evidence="9" id="KW-0460">Magnesium</keyword>
<dbReference type="FunFam" id="3.30.420.40:FF:000136">
    <property type="entry name" value="Putative fructokinase"/>
    <property type="match status" value="1"/>
</dbReference>
<dbReference type="GO" id="GO:0005524">
    <property type="term" value="F:ATP binding"/>
    <property type="evidence" value="ECO:0007669"/>
    <property type="project" value="UniProtKB-KW"/>
</dbReference>
<accession>A0A347WKW6</accession>
<evidence type="ECO:0000256" key="6">
    <source>
        <dbReference type="ARBA" id="ARBA00022777"/>
    </source>
</evidence>
<dbReference type="SUPFAM" id="SSF53067">
    <property type="entry name" value="Actin-like ATPase domain"/>
    <property type="match status" value="1"/>
</dbReference>
<keyword evidence="15" id="KW-1185">Reference proteome</keyword>
<organism evidence="14 15">
    <name type="scientific">Suicoccus acidiformans</name>
    <dbReference type="NCBI Taxonomy" id="2036206"/>
    <lineage>
        <taxon>Bacteria</taxon>
        <taxon>Bacillati</taxon>
        <taxon>Bacillota</taxon>
        <taxon>Bacilli</taxon>
        <taxon>Lactobacillales</taxon>
        <taxon>Aerococcaceae</taxon>
        <taxon>Suicoccus</taxon>
    </lineage>
</organism>